<dbReference type="EMBL" id="FAUH01000014">
    <property type="protein sequence ID" value="CUU66711.1"/>
    <property type="molecule type" value="Genomic_DNA"/>
</dbReference>
<gene>
    <name evidence="3" type="ORF">CVAR292_02058</name>
</gene>
<keyword evidence="1" id="KW-0472">Membrane</keyword>
<organism evidence="3 4">
    <name type="scientific">Corynebacterium variabile</name>
    <dbReference type="NCBI Taxonomy" id="1727"/>
    <lineage>
        <taxon>Bacteria</taxon>
        <taxon>Bacillati</taxon>
        <taxon>Actinomycetota</taxon>
        <taxon>Actinomycetes</taxon>
        <taxon>Mycobacteriales</taxon>
        <taxon>Corynebacteriaceae</taxon>
        <taxon>Corynebacterium</taxon>
    </lineage>
</organism>
<name>A0A0X2NPR8_9CORY</name>
<feature type="chain" id="PRO_5038706881" description="Secreted protein" evidence="2">
    <location>
        <begin position="23"/>
        <end position="80"/>
    </location>
</feature>
<dbReference type="AlphaFoldDB" id="A0A0X2NPR8"/>
<dbReference type="RefSeq" id="WP_014008908.1">
    <property type="nucleotide sequence ID" value="NZ_DAMCIH010000005.1"/>
</dbReference>
<keyword evidence="1" id="KW-0812">Transmembrane</keyword>
<evidence type="ECO:0008006" key="5">
    <source>
        <dbReference type="Google" id="ProtNLM"/>
    </source>
</evidence>
<keyword evidence="4" id="KW-1185">Reference proteome</keyword>
<reference evidence="4" key="1">
    <citation type="submission" date="2015-11" db="EMBL/GenBank/DDBJ databases">
        <authorList>
            <person name="Dugat-Bony E."/>
        </authorList>
    </citation>
    <scope>NUCLEOTIDE SEQUENCE [LARGE SCALE GENOMIC DNA]</scope>
    <source>
        <strain evidence="4">Mu292</strain>
    </source>
</reference>
<protein>
    <recommendedName>
        <fullName evidence="5">Secreted protein</fullName>
    </recommendedName>
</protein>
<keyword evidence="1" id="KW-1133">Transmembrane helix</keyword>
<keyword evidence="2" id="KW-0732">Signal</keyword>
<evidence type="ECO:0000313" key="3">
    <source>
        <dbReference type="EMBL" id="CUU66711.1"/>
    </source>
</evidence>
<evidence type="ECO:0000313" key="4">
    <source>
        <dbReference type="Proteomes" id="UP000182498"/>
    </source>
</evidence>
<accession>A0A0X2NPR8</accession>
<proteinExistence type="predicted"/>
<dbReference type="Proteomes" id="UP000182498">
    <property type="component" value="Unassembled WGS sequence"/>
</dbReference>
<evidence type="ECO:0000256" key="2">
    <source>
        <dbReference type="SAM" id="SignalP"/>
    </source>
</evidence>
<feature type="transmembrane region" description="Helical" evidence="1">
    <location>
        <begin position="48"/>
        <end position="66"/>
    </location>
</feature>
<evidence type="ECO:0000256" key="1">
    <source>
        <dbReference type="SAM" id="Phobius"/>
    </source>
</evidence>
<feature type="signal peptide" evidence="2">
    <location>
        <begin position="1"/>
        <end position="22"/>
    </location>
</feature>
<sequence length="80" mass="7840">MSARRITTAAAVVALAAGTAFTAVPSAGAETTGLPRVSEVTDGIQQSVLGSVILPVIAGGAVYCLITSSFSPTGEDTCPS</sequence>